<feature type="domain" description="Arrestin C-terminal-like" evidence="1">
    <location>
        <begin position="201"/>
        <end position="349"/>
    </location>
</feature>
<evidence type="ECO:0000259" key="1">
    <source>
        <dbReference type="Pfam" id="PF02752"/>
    </source>
</evidence>
<dbReference type="PANTHER" id="PTHR11188:SF173">
    <property type="entry name" value="PROTEIN TTM-2"/>
    <property type="match status" value="1"/>
</dbReference>
<dbReference type="InterPro" id="IPR011022">
    <property type="entry name" value="Arrestin_C-like"/>
</dbReference>
<accession>A0AAD9K1G2</accession>
<dbReference type="GO" id="GO:0005737">
    <property type="term" value="C:cytoplasm"/>
    <property type="evidence" value="ECO:0007669"/>
    <property type="project" value="TreeGrafter"/>
</dbReference>
<dbReference type="AlphaFoldDB" id="A0AAD9K1G2"/>
<proteinExistence type="predicted"/>
<sequence length="423" mass="48233">MECLLPLRHFVQTSRTPPWYLTLTNRIIVLLFELVAHSFSKTNCQQETRGFSVTFGGRYETSWTEGNLHWGSSRVFFTECTSVIKDRAIPLEQKWYRFDFEYQLPHGLPPSVKEPEGRTIYYSYGCVRRLGGVEIGTYDTHFTIRTKMDLGLLPVIFREPSHRKRFKMYGSDNELSSEQELSGEYTDQGSIGVHEPYVMATLCLSSRAYVIGQHVIADVTIENHLQGTILCTVKLEQVFTFEAHAAREYCGRGLPPLYLIQTRTKATRKHICKPSVVRMSPGSVEAYNCIFQIPKVPPSTPDRFFVYKAKVVRQREPLIRTKYYVTLVISPLAMDEDFVMPLEIKVGTCDSASRDVTTVENSLREDVTPDSAIWDAPPDSEEAHVAYLQNIEAAKNVMTALFDYRNKQNVAQLSASGLPRHCD</sequence>
<dbReference type="PANTHER" id="PTHR11188">
    <property type="entry name" value="ARRESTIN DOMAIN CONTAINING PROTEIN"/>
    <property type="match status" value="1"/>
</dbReference>
<dbReference type="Gene3D" id="2.60.40.640">
    <property type="match status" value="2"/>
</dbReference>
<dbReference type="GO" id="GO:0015031">
    <property type="term" value="P:protein transport"/>
    <property type="evidence" value="ECO:0007669"/>
    <property type="project" value="TreeGrafter"/>
</dbReference>
<evidence type="ECO:0000313" key="3">
    <source>
        <dbReference type="Proteomes" id="UP001208570"/>
    </source>
</evidence>
<gene>
    <name evidence="2" type="ORF">LSH36_85g05041</name>
</gene>
<dbReference type="Proteomes" id="UP001208570">
    <property type="component" value="Unassembled WGS sequence"/>
</dbReference>
<dbReference type="InterPro" id="IPR014752">
    <property type="entry name" value="Arrestin-like_C"/>
</dbReference>
<dbReference type="EMBL" id="JAODUP010000085">
    <property type="protein sequence ID" value="KAK2163126.1"/>
    <property type="molecule type" value="Genomic_DNA"/>
</dbReference>
<evidence type="ECO:0000313" key="2">
    <source>
        <dbReference type="EMBL" id="KAK2163126.1"/>
    </source>
</evidence>
<protein>
    <recommendedName>
        <fullName evidence="1">Arrestin C-terminal-like domain-containing protein</fullName>
    </recommendedName>
</protein>
<reference evidence="2" key="1">
    <citation type="journal article" date="2023" name="Mol. Biol. Evol.">
        <title>Third-Generation Sequencing Reveals the Adaptive Role of the Epigenome in Three Deep-Sea Polychaetes.</title>
        <authorList>
            <person name="Perez M."/>
            <person name="Aroh O."/>
            <person name="Sun Y."/>
            <person name="Lan Y."/>
            <person name="Juniper S.K."/>
            <person name="Young C.R."/>
            <person name="Angers B."/>
            <person name="Qian P.Y."/>
        </authorList>
    </citation>
    <scope>NUCLEOTIDE SEQUENCE</scope>
    <source>
        <strain evidence="2">P08H-3</strain>
    </source>
</reference>
<name>A0AAD9K1G2_9ANNE</name>
<keyword evidence="3" id="KW-1185">Reference proteome</keyword>
<organism evidence="2 3">
    <name type="scientific">Paralvinella palmiformis</name>
    <dbReference type="NCBI Taxonomy" id="53620"/>
    <lineage>
        <taxon>Eukaryota</taxon>
        <taxon>Metazoa</taxon>
        <taxon>Spiralia</taxon>
        <taxon>Lophotrochozoa</taxon>
        <taxon>Annelida</taxon>
        <taxon>Polychaeta</taxon>
        <taxon>Sedentaria</taxon>
        <taxon>Canalipalpata</taxon>
        <taxon>Terebellida</taxon>
        <taxon>Terebelliformia</taxon>
        <taxon>Alvinellidae</taxon>
        <taxon>Paralvinella</taxon>
    </lineage>
</organism>
<comment type="caution">
    <text evidence="2">The sequence shown here is derived from an EMBL/GenBank/DDBJ whole genome shotgun (WGS) entry which is preliminary data.</text>
</comment>
<dbReference type="InterPro" id="IPR050357">
    <property type="entry name" value="Arrestin_domain-protein"/>
</dbReference>
<dbReference type="Pfam" id="PF02752">
    <property type="entry name" value="Arrestin_C"/>
    <property type="match status" value="1"/>
</dbReference>